<feature type="transmembrane region" description="Helical" evidence="4">
    <location>
        <begin position="12"/>
        <end position="33"/>
    </location>
</feature>
<keyword evidence="7" id="KW-1185">Reference proteome</keyword>
<dbReference type="EMBL" id="JAWWNJ010000013">
    <property type="protein sequence ID" value="KAK7042714.1"/>
    <property type="molecule type" value="Genomic_DNA"/>
</dbReference>
<sequence length="352" mass="39524">MPRKYGELPWYQLFTLVASLAPLPVILLWTALVSSHTSKSLRRVLGERCLKYAAIHTSVAQQQFIFGTTIATYRKWTKQNGIPAVIDDVGEDAHVLWIGERRTDRVLFFCHGGCYFLPVTDFLLSFWRYVQLELKKRDIEIGIALLSYSLAPMAAFPTPAKQATLALQFILDSGVEPRNLFMAGDSAGGNLVLQVISNMLHPHTGIPSLNPSQPIRSIGLFSPWMSFTTEANSFDQFDGIDFLDRRILGNYGKELLRGYSEEDNAFAEPAKAPQEWFTGSAAFVDHFFVTAGEKEVMRDDIVRVAELLKECHGNVELVVQERGVHDDMFIDFFTGEKNLGSLTPKVIEWLAG</sequence>
<name>A0AAW0CV52_9AGAR</name>
<keyword evidence="2" id="KW-0378">Hydrolase</keyword>
<evidence type="ECO:0000313" key="6">
    <source>
        <dbReference type="EMBL" id="KAK7042714.1"/>
    </source>
</evidence>
<dbReference type="InterPro" id="IPR013094">
    <property type="entry name" value="AB_hydrolase_3"/>
</dbReference>
<evidence type="ECO:0000259" key="5">
    <source>
        <dbReference type="Pfam" id="PF07859"/>
    </source>
</evidence>
<dbReference type="SUPFAM" id="SSF53474">
    <property type="entry name" value="alpha/beta-Hydrolases"/>
    <property type="match status" value="1"/>
</dbReference>
<dbReference type="InterPro" id="IPR033140">
    <property type="entry name" value="Lipase_GDXG_put_SER_AS"/>
</dbReference>
<accession>A0AAW0CV52</accession>
<dbReference type="PANTHER" id="PTHR48081">
    <property type="entry name" value="AB HYDROLASE SUPERFAMILY PROTEIN C4A8.06C"/>
    <property type="match status" value="1"/>
</dbReference>
<dbReference type="AlphaFoldDB" id="A0AAW0CV52"/>
<dbReference type="PROSITE" id="PS01174">
    <property type="entry name" value="LIPASE_GDXG_SER"/>
    <property type="match status" value="1"/>
</dbReference>
<gene>
    <name evidence="6" type="ORF">R3P38DRAFT_324102</name>
</gene>
<evidence type="ECO:0000256" key="3">
    <source>
        <dbReference type="PROSITE-ProRule" id="PRU10038"/>
    </source>
</evidence>
<feature type="domain" description="Alpha/beta hydrolase fold-3" evidence="5">
    <location>
        <begin position="108"/>
        <end position="326"/>
    </location>
</feature>
<comment type="caution">
    <text evidence="6">The sequence shown here is derived from an EMBL/GenBank/DDBJ whole genome shotgun (WGS) entry which is preliminary data.</text>
</comment>
<keyword evidence="4" id="KW-1133">Transmembrane helix</keyword>
<feature type="active site" evidence="3">
    <location>
        <position position="186"/>
    </location>
</feature>
<dbReference type="InterPro" id="IPR050300">
    <property type="entry name" value="GDXG_lipolytic_enzyme"/>
</dbReference>
<comment type="similarity">
    <text evidence="1">Belongs to the 'GDXG' lipolytic enzyme family.</text>
</comment>
<feature type="transmembrane region" description="Helical" evidence="4">
    <location>
        <begin position="106"/>
        <end position="127"/>
    </location>
</feature>
<evidence type="ECO:0000313" key="7">
    <source>
        <dbReference type="Proteomes" id="UP001362999"/>
    </source>
</evidence>
<proteinExistence type="inferred from homology"/>
<dbReference type="PANTHER" id="PTHR48081:SF31">
    <property type="entry name" value="STERYL ACETYL HYDROLASE MUG81-RELATED"/>
    <property type="match status" value="1"/>
</dbReference>
<dbReference type="Pfam" id="PF07859">
    <property type="entry name" value="Abhydrolase_3"/>
    <property type="match status" value="1"/>
</dbReference>
<evidence type="ECO:0000256" key="2">
    <source>
        <dbReference type="ARBA" id="ARBA00022801"/>
    </source>
</evidence>
<keyword evidence="4" id="KW-0472">Membrane</keyword>
<dbReference type="GO" id="GO:0016787">
    <property type="term" value="F:hydrolase activity"/>
    <property type="evidence" value="ECO:0007669"/>
    <property type="project" value="UniProtKB-KW"/>
</dbReference>
<dbReference type="Proteomes" id="UP001362999">
    <property type="component" value="Unassembled WGS sequence"/>
</dbReference>
<organism evidence="6 7">
    <name type="scientific">Favolaschia claudopus</name>
    <dbReference type="NCBI Taxonomy" id="2862362"/>
    <lineage>
        <taxon>Eukaryota</taxon>
        <taxon>Fungi</taxon>
        <taxon>Dikarya</taxon>
        <taxon>Basidiomycota</taxon>
        <taxon>Agaricomycotina</taxon>
        <taxon>Agaricomycetes</taxon>
        <taxon>Agaricomycetidae</taxon>
        <taxon>Agaricales</taxon>
        <taxon>Marasmiineae</taxon>
        <taxon>Mycenaceae</taxon>
        <taxon>Favolaschia</taxon>
    </lineage>
</organism>
<evidence type="ECO:0000256" key="1">
    <source>
        <dbReference type="ARBA" id="ARBA00010515"/>
    </source>
</evidence>
<dbReference type="Gene3D" id="3.40.50.1820">
    <property type="entry name" value="alpha/beta hydrolase"/>
    <property type="match status" value="1"/>
</dbReference>
<keyword evidence="4" id="KW-0812">Transmembrane</keyword>
<reference evidence="6 7" key="1">
    <citation type="journal article" date="2024" name="J Genomics">
        <title>Draft genome sequencing and assembly of Favolaschia claudopus CIRM-BRFM 2984 isolated from oak limbs.</title>
        <authorList>
            <person name="Navarro D."/>
            <person name="Drula E."/>
            <person name="Chaduli D."/>
            <person name="Cazenave R."/>
            <person name="Ahrendt S."/>
            <person name="Wang J."/>
            <person name="Lipzen A."/>
            <person name="Daum C."/>
            <person name="Barry K."/>
            <person name="Grigoriev I.V."/>
            <person name="Favel A."/>
            <person name="Rosso M.N."/>
            <person name="Martin F."/>
        </authorList>
    </citation>
    <scope>NUCLEOTIDE SEQUENCE [LARGE SCALE GENOMIC DNA]</scope>
    <source>
        <strain evidence="6 7">CIRM-BRFM 2984</strain>
    </source>
</reference>
<evidence type="ECO:0000256" key="4">
    <source>
        <dbReference type="SAM" id="Phobius"/>
    </source>
</evidence>
<dbReference type="InterPro" id="IPR029058">
    <property type="entry name" value="AB_hydrolase_fold"/>
</dbReference>
<protein>
    <submittedName>
        <fullName evidence="6">Abhydrolase-3 domain-containing protein</fullName>
    </submittedName>
</protein>